<organism evidence="1 2">
    <name type="scientific">Ramularia collo-cygni</name>
    <dbReference type="NCBI Taxonomy" id="112498"/>
    <lineage>
        <taxon>Eukaryota</taxon>
        <taxon>Fungi</taxon>
        <taxon>Dikarya</taxon>
        <taxon>Ascomycota</taxon>
        <taxon>Pezizomycotina</taxon>
        <taxon>Dothideomycetes</taxon>
        <taxon>Dothideomycetidae</taxon>
        <taxon>Mycosphaerellales</taxon>
        <taxon>Mycosphaerellaceae</taxon>
        <taxon>Ramularia</taxon>
    </lineage>
</organism>
<evidence type="ECO:0000313" key="1">
    <source>
        <dbReference type="EMBL" id="CZT23046.1"/>
    </source>
</evidence>
<name>A0A2D3V0Y3_9PEZI</name>
<evidence type="ECO:0000313" key="2">
    <source>
        <dbReference type="Proteomes" id="UP000225277"/>
    </source>
</evidence>
<keyword evidence="2" id="KW-1185">Reference proteome</keyword>
<dbReference type="AlphaFoldDB" id="A0A2D3V0Y3"/>
<dbReference type="Proteomes" id="UP000225277">
    <property type="component" value="Unassembled WGS sequence"/>
</dbReference>
<gene>
    <name evidence="1" type="ORF">RCC_08756</name>
</gene>
<dbReference type="RefSeq" id="XP_023629770.1">
    <property type="nucleotide sequence ID" value="XM_023774002.1"/>
</dbReference>
<sequence length="297" mass="34761">MSARGATIPGAGNLPVSVVWRTLPMELVEQVLQKAVPEHYVVYIEEGHRHSYIHLQPLYTPNPEPWKILFGLCKVSRRTRLRAIGSFERTSIVEFRGCQRFVRPLHQQCLETWLSRCSRVEVTVERFIQIPERFHMRHNPAGTRTTTALRALSTTIMSASPQQTQNHFNVQWQIQSTRPIYEEVGILRKYMKGFQSHLFHNISQRLSFERRARRCWRVLRTCVDRYPPPEDVIESRGEYGIPRELSTGVWTDTSLLAMERLEEDMGRKEVLDVLWVFLPYFQPDADLEAQVMLALEE</sequence>
<accession>A0A2D3V0Y3</accession>
<dbReference type="GeneID" id="35603837"/>
<proteinExistence type="predicted"/>
<reference evidence="1 2" key="1">
    <citation type="submission" date="2016-03" db="EMBL/GenBank/DDBJ databases">
        <authorList>
            <person name="Ploux O."/>
        </authorList>
    </citation>
    <scope>NUCLEOTIDE SEQUENCE [LARGE SCALE GENOMIC DNA]</scope>
    <source>
        <strain evidence="1 2">URUG2</strain>
    </source>
</reference>
<dbReference type="EMBL" id="FJUY01000015">
    <property type="protein sequence ID" value="CZT23046.1"/>
    <property type="molecule type" value="Genomic_DNA"/>
</dbReference>
<protein>
    <submittedName>
        <fullName evidence="1">Uncharacterized protein</fullName>
    </submittedName>
</protein>